<evidence type="ECO:0000313" key="7">
    <source>
        <dbReference type="EMBL" id="KAJ1372016.1"/>
    </source>
</evidence>
<feature type="transmembrane region" description="Helical" evidence="6">
    <location>
        <begin position="98"/>
        <end position="127"/>
    </location>
</feature>
<dbReference type="EMBL" id="JAHQIW010007082">
    <property type="protein sequence ID" value="KAJ1372016.1"/>
    <property type="molecule type" value="Genomic_DNA"/>
</dbReference>
<comment type="caution">
    <text evidence="7">The sequence shown here is derived from an EMBL/GenBank/DDBJ whole genome shotgun (WGS) entry which is preliminary data.</text>
</comment>
<keyword evidence="3 6" id="KW-0812">Transmembrane</keyword>
<reference evidence="7" key="1">
    <citation type="submission" date="2021-06" db="EMBL/GenBank/DDBJ databases">
        <title>Parelaphostrongylus tenuis whole genome reference sequence.</title>
        <authorList>
            <person name="Garwood T.J."/>
            <person name="Larsen P.A."/>
            <person name="Fountain-Jones N.M."/>
            <person name="Garbe J.R."/>
            <person name="Macchietto M.G."/>
            <person name="Kania S.A."/>
            <person name="Gerhold R.W."/>
            <person name="Richards J.E."/>
            <person name="Wolf T.M."/>
        </authorList>
    </citation>
    <scope>NUCLEOTIDE SEQUENCE</scope>
    <source>
        <strain evidence="7">MNPRO001-30</strain>
        <tissue evidence="7">Meninges</tissue>
    </source>
</reference>
<evidence type="ECO:0000256" key="5">
    <source>
        <dbReference type="ARBA" id="ARBA00023136"/>
    </source>
</evidence>
<proteinExistence type="inferred from homology"/>
<evidence type="ECO:0000256" key="2">
    <source>
        <dbReference type="ARBA" id="ARBA00006860"/>
    </source>
</evidence>
<name>A0AAD5R9L4_PARTN</name>
<accession>A0AAD5R9L4</accession>
<evidence type="ECO:0000256" key="6">
    <source>
        <dbReference type="SAM" id="Phobius"/>
    </source>
</evidence>
<dbReference type="Pfam" id="PF10292">
    <property type="entry name" value="7TM_GPCR_Srab"/>
    <property type="match status" value="1"/>
</dbReference>
<evidence type="ECO:0000313" key="8">
    <source>
        <dbReference type="Proteomes" id="UP001196413"/>
    </source>
</evidence>
<organism evidence="7 8">
    <name type="scientific">Parelaphostrongylus tenuis</name>
    <name type="common">Meningeal worm</name>
    <dbReference type="NCBI Taxonomy" id="148309"/>
    <lineage>
        <taxon>Eukaryota</taxon>
        <taxon>Metazoa</taxon>
        <taxon>Ecdysozoa</taxon>
        <taxon>Nematoda</taxon>
        <taxon>Chromadorea</taxon>
        <taxon>Rhabditida</taxon>
        <taxon>Rhabditina</taxon>
        <taxon>Rhabditomorpha</taxon>
        <taxon>Strongyloidea</taxon>
        <taxon>Metastrongylidae</taxon>
        <taxon>Parelaphostrongylus</taxon>
    </lineage>
</organism>
<evidence type="ECO:0000256" key="3">
    <source>
        <dbReference type="ARBA" id="ARBA00022692"/>
    </source>
</evidence>
<feature type="transmembrane region" description="Helical" evidence="6">
    <location>
        <begin position="188"/>
        <end position="216"/>
    </location>
</feature>
<dbReference type="Proteomes" id="UP001196413">
    <property type="component" value="Unassembled WGS sequence"/>
</dbReference>
<feature type="transmembrane region" description="Helical" evidence="6">
    <location>
        <begin position="29"/>
        <end position="49"/>
    </location>
</feature>
<feature type="transmembrane region" description="Helical" evidence="6">
    <location>
        <begin position="148"/>
        <end position="168"/>
    </location>
</feature>
<dbReference type="InterPro" id="IPR002184">
    <property type="entry name" value="7TM_GPCR_serpentine_rcpt_Srb"/>
</dbReference>
<evidence type="ECO:0000256" key="1">
    <source>
        <dbReference type="ARBA" id="ARBA00004141"/>
    </source>
</evidence>
<keyword evidence="4 6" id="KW-1133">Transmembrane helix</keyword>
<dbReference type="GO" id="GO:0016020">
    <property type="term" value="C:membrane"/>
    <property type="evidence" value="ECO:0007669"/>
    <property type="project" value="UniProtKB-SubCell"/>
</dbReference>
<dbReference type="PANTHER" id="PTHR31216:SF11">
    <property type="entry name" value="SERPENTINE RECEPTOR CLASS BETA-16-RELATED"/>
    <property type="match status" value="1"/>
</dbReference>
<gene>
    <name evidence="7" type="ORF">KIN20_034071</name>
</gene>
<dbReference type="PANTHER" id="PTHR31216">
    <property type="entry name" value="SERPENTINE RECEPTOR CLASS BETA-1-RELATED-RELATED"/>
    <property type="match status" value="1"/>
</dbReference>
<keyword evidence="8" id="KW-1185">Reference proteome</keyword>
<feature type="transmembrane region" description="Helical" evidence="6">
    <location>
        <begin position="237"/>
        <end position="256"/>
    </location>
</feature>
<dbReference type="PRINTS" id="PR00699">
    <property type="entry name" value="TMPROTEINSRB"/>
</dbReference>
<dbReference type="AlphaFoldDB" id="A0AAD5R9L4"/>
<comment type="similarity">
    <text evidence="2">Belongs to the nematode receptor-like protein srb family.</text>
</comment>
<feature type="transmembrane region" description="Helical" evidence="6">
    <location>
        <begin position="61"/>
        <end position="86"/>
    </location>
</feature>
<sequence>MGNESYAMEAYIKDIVEIVTSPYYRYTEIFHAVVSAPAVLLIIWVLMKYWKRLIFHYNIKILLFSIYAACFLHAFLMTICQCYQLYIGYSYKEPCEVFLHPIFYIVTHLSLIFSFLWMENILMVMVLERSIAIFYADHHYGEVKKKMGIFWLFLTVLITACQFLWAYVNAEFDKPRFTFMQIPSKSDAQMKALTIFLLVTHVVGSTMMVFVYIANYRHRKRMTHSLNIRFQVYETQMSSHLLFTLSTMQIIIYFAYLMASVYLENMANLLTTSRPIVVSILVGSYVISVYPLLLPLVTMLFLTRAKRVRQSNILSMTQMKASGAEGWATYSNQLKKQWN</sequence>
<protein>
    <submittedName>
        <fullName evidence="7">Uncharacterized protein</fullName>
    </submittedName>
</protein>
<comment type="subcellular location">
    <subcellularLocation>
        <location evidence="1">Membrane</location>
        <topology evidence="1">Multi-pass membrane protein</topology>
    </subcellularLocation>
</comment>
<feature type="transmembrane region" description="Helical" evidence="6">
    <location>
        <begin position="276"/>
        <end position="302"/>
    </location>
</feature>
<keyword evidence="5 6" id="KW-0472">Membrane</keyword>
<dbReference type="GO" id="GO:0004888">
    <property type="term" value="F:transmembrane signaling receptor activity"/>
    <property type="evidence" value="ECO:0007669"/>
    <property type="project" value="InterPro"/>
</dbReference>
<dbReference type="InterPro" id="IPR019408">
    <property type="entry name" value="7TM_GPCR_serpentine_rcpt_Srab"/>
</dbReference>
<evidence type="ECO:0000256" key="4">
    <source>
        <dbReference type="ARBA" id="ARBA00022989"/>
    </source>
</evidence>
<dbReference type="GO" id="GO:0007606">
    <property type="term" value="P:sensory perception of chemical stimulus"/>
    <property type="evidence" value="ECO:0007669"/>
    <property type="project" value="InterPro"/>
</dbReference>